<accession>A0ACB9G4W3</accession>
<evidence type="ECO:0000313" key="1">
    <source>
        <dbReference type="EMBL" id="KAI3778659.1"/>
    </source>
</evidence>
<organism evidence="1 2">
    <name type="scientific">Cichorium intybus</name>
    <name type="common">Chicory</name>
    <dbReference type="NCBI Taxonomy" id="13427"/>
    <lineage>
        <taxon>Eukaryota</taxon>
        <taxon>Viridiplantae</taxon>
        <taxon>Streptophyta</taxon>
        <taxon>Embryophyta</taxon>
        <taxon>Tracheophyta</taxon>
        <taxon>Spermatophyta</taxon>
        <taxon>Magnoliopsida</taxon>
        <taxon>eudicotyledons</taxon>
        <taxon>Gunneridae</taxon>
        <taxon>Pentapetalae</taxon>
        <taxon>asterids</taxon>
        <taxon>campanulids</taxon>
        <taxon>Asterales</taxon>
        <taxon>Asteraceae</taxon>
        <taxon>Cichorioideae</taxon>
        <taxon>Cichorieae</taxon>
        <taxon>Cichoriinae</taxon>
        <taxon>Cichorium</taxon>
    </lineage>
</organism>
<sequence length="333" mass="36561">MAALGAASAQLESRCKQPCGNVTIEYPFGYEGCYYNPDFLVTCNQTSGIRVSTNNTFVAIGCDTSAFIRGTRGKVNDVTGCFSRCLKDSLITSSSCSGVGCCEAAVPGGMSAFNISVTSYNNHTNITDFNPCSYAFFLKNGKYNFSAVDLRDFQRERMPMLLDWSIGNLTCNSRCDENYGGPGYCCRCNEGYVGNPYIANNCTKFVTNEMLDHLYSTDINECANRNHDCRHKCIDTEGSYKCKCRKGFSGDGKKGGSGCTAEQSMVIKIAVGSSAAAIFLIVFVNWLYFGLKKLNITRNWVHPLNKIRSPWLKQEFVPICSIPIRSNSQACGS</sequence>
<proteinExistence type="predicted"/>
<dbReference type="Proteomes" id="UP001055811">
    <property type="component" value="Linkage Group LG02"/>
</dbReference>
<reference evidence="2" key="1">
    <citation type="journal article" date="2022" name="Mol. Ecol. Resour.">
        <title>The genomes of chicory, endive, great burdock and yacon provide insights into Asteraceae palaeo-polyploidization history and plant inulin production.</title>
        <authorList>
            <person name="Fan W."/>
            <person name="Wang S."/>
            <person name="Wang H."/>
            <person name="Wang A."/>
            <person name="Jiang F."/>
            <person name="Liu H."/>
            <person name="Zhao H."/>
            <person name="Xu D."/>
            <person name="Zhang Y."/>
        </authorList>
    </citation>
    <scope>NUCLEOTIDE SEQUENCE [LARGE SCALE GENOMIC DNA]</scope>
    <source>
        <strain evidence="2">cv. Punajuju</strain>
    </source>
</reference>
<dbReference type="EMBL" id="CM042010">
    <property type="protein sequence ID" value="KAI3778659.1"/>
    <property type="molecule type" value="Genomic_DNA"/>
</dbReference>
<evidence type="ECO:0000313" key="2">
    <source>
        <dbReference type="Proteomes" id="UP001055811"/>
    </source>
</evidence>
<keyword evidence="2" id="KW-1185">Reference proteome</keyword>
<reference evidence="1 2" key="2">
    <citation type="journal article" date="2022" name="Mol. Ecol. Resour.">
        <title>The genomes of chicory, endive, great burdock and yacon provide insights into Asteraceae paleo-polyploidization history and plant inulin production.</title>
        <authorList>
            <person name="Fan W."/>
            <person name="Wang S."/>
            <person name="Wang H."/>
            <person name="Wang A."/>
            <person name="Jiang F."/>
            <person name="Liu H."/>
            <person name="Zhao H."/>
            <person name="Xu D."/>
            <person name="Zhang Y."/>
        </authorList>
    </citation>
    <scope>NUCLEOTIDE SEQUENCE [LARGE SCALE GENOMIC DNA]</scope>
    <source>
        <strain evidence="2">cv. Punajuju</strain>
        <tissue evidence="1">Leaves</tissue>
    </source>
</reference>
<name>A0ACB9G4W3_CICIN</name>
<comment type="caution">
    <text evidence="1">The sequence shown here is derived from an EMBL/GenBank/DDBJ whole genome shotgun (WGS) entry which is preliminary data.</text>
</comment>
<protein>
    <submittedName>
        <fullName evidence="1">Uncharacterized protein</fullName>
    </submittedName>
</protein>
<gene>
    <name evidence="1" type="ORF">L2E82_08041</name>
</gene>